<keyword evidence="2" id="KW-0472">Membrane</keyword>
<dbReference type="Gene3D" id="1.20.1170.10">
    <property type="match status" value="1"/>
</dbReference>
<keyword evidence="4" id="KW-1185">Reference proteome</keyword>
<reference evidence="3 4" key="1">
    <citation type="submission" date="2018-06" db="EMBL/GenBank/DDBJ databases">
        <title>Comparative genomics reveals the genomic features of Rhizophagus irregularis, R. cerebriforme, R. diaphanum and Gigaspora rosea, and their symbiotic lifestyle signature.</title>
        <authorList>
            <person name="Morin E."/>
            <person name="San Clemente H."/>
            <person name="Chen E.C.H."/>
            <person name="De La Providencia I."/>
            <person name="Hainaut M."/>
            <person name="Kuo A."/>
            <person name="Kohler A."/>
            <person name="Murat C."/>
            <person name="Tang N."/>
            <person name="Roy S."/>
            <person name="Loubradou J."/>
            <person name="Henrissat B."/>
            <person name="Grigoriev I.V."/>
            <person name="Corradi N."/>
            <person name="Roux C."/>
            <person name="Martin F.M."/>
        </authorList>
    </citation>
    <scope>NUCLEOTIDE SEQUENCE [LARGE SCALE GENOMIC DNA]</scope>
    <source>
        <strain evidence="3 4">DAOM 227022</strain>
    </source>
</reference>
<name>A0A397SS67_9GLOM</name>
<evidence type="ECO:0000313" key="4">
    <source>
        <dbReference type="Proteomes" id="UP000265703"/>
    </source>
</evidence>
<keyword evidence="2" id="KW-1133">Transmembrane helix</keyword>
<dbReference type="SUPFAM" id="SSF58100">
    <property type="entry name" value="Bacterial hemolysins"/>
    <property type="match status" value="1"/>
</dbReference>
<feature type="transmembrane region" description="Helical" evidence="2">
    <location>
        <begin position="190"/>
        <end position="208"/>
    </location>
</feature>
<dbReference type="EMBL" id="QKYT01000343">
    <property type="protein sequence ID" value="RIA86797.1"/>
    <property type="molecule type" value="Genomic_DNA"/>
</dbReference>
<evidence type="ECO:0000313" key="3">
    <source>
        <dbReference type="EMBL" id="RIA86797.1"/>
    </source>
</evidence>
<evidence type="ECO:0000256" key="2">
    <source>
        <dbReference type="SAM" id="Phobius"/>
    </source>
</evidence>
<feature type="transmembrane region" description="Helical" evidence="2">
    <location>
        <begin position="165"/>
        <end position="184"/>
    </location>
</feature>
<proteinExistence type="predicted"/>
<organism evidence="3 4">
    <name type="scientific">Glomus cerebriforme</name>
    <dbReference type="NCBI Taxonomy" id="658196"/>
    <lineage>
        <taxon>Eukaryota</taxon>
        <taxon>Fungi</taxon>
        <taxon>Fungi incertae sedis</taxon>
        <taxon>Mucoromycota</taxon>
        <taxon>Glomeromycotina</taxon>
        <taxon>Glomeromycetes</taxon>
        <taxon>Glomerales</taxon>
        <taxon>Glomeraceae</taxon>
        <taxon>Glomus</taxon>
    </lineage>
</organism>
<gene>
    <name evidence="3" type="ORF">C1645_778756</name>
</gene>
<dbReference type="OrthoDB" id="2364256at2759"/>
<evidence type="ECO:0000256" key="1">
    <source>
        <dbReference type="SAM" id="Coils"/>
    </source>
</evidence>
<keyword evidence="2" id="KW-0812">Transmembrane</keyword>
<comment type="caution">
    <text evidence="3">The sequence shown here is derived from an EMBL/GenBank/DDBJ whole genome shotgun (WGS) entry which is preliminary data.</text>
</comment>
<keyword evidence="1" id="KW-0175">Coiled coil</keyword>
<dbReference type="AlphaFoldDB" id="A0A397SS67"/>
<feature type="coiled-coil region" evidence="1">
    <location>
        <begin position="141"/>
        <end position="168"/>
    </location>
</feature>
<protein>
    <submittedName>
        <fullName evidence="3">Uncharacterized protein</fullName>
    </submittedName>
</protein>
<dbReference type="Proteomes" id="UP000265703">
    <property type="component" value="Unassembled WGS sequence"/>
</dbReference>
<accession>A0A397SS67</accession>
<sequence length="327" mass="39258">MNETNNREQEFLEPPNHDVFHVHDDLKHILLYFKKCEVIITDIPFIKEKMRDILDQGLNFHAYLQRSISHSNKLEMHSEGAINYFELFEDPNIDQNRISGVLNMLYESTQVNERETREIKEGYTSIHRRLKEINDEIYKYEKTTEEKIKSLRMEKEDLEEDLKSVKNMISFFFMIGFILAILQIVIEQNIFMITSIIAVVLAFIFLKCNTNRDIKIRKVEREINDLDYTRNLINTSRREIEIHEIYDKMVPLIKKMGAYNGYWDSQLSLLEQIIRDFNINTDRERNFTMRPMKERWKEVRRSCDSYTRTARQIIKDVDNDDDVLIHG</sequence>